<dbReference type="Proteomes" id="UP000242231">
    <property type="component" value="Unassembled WGS sequence"/>
</dbReference>
<dbReference type="RefSeq" id="WP_104488611.1">
    <property type="nucleotide sequence ID" value="NZ_MPZM01000086.1"/>
</dbReference>
<dbReference type="InterPro" id="IPR036928">
    <property type="entry name" value="AS_sf"/>
</dbReference>
<dbReference type="AlphaFoldDB" id="A0A2P5THU7"/>
<organism evidence="1 2">
    <name type="scientific">Oceanisphaera arctica</name>
    <dbReference type="NCBI Taxonomy" id="641510"/>
    <lineage>
        <taxon>Bacteria</taxon>
        <taxon>Pseudomonadati</taxon>
        <taxon>Pseudomonadota</taxon>
        <taxon>Gammaproteobacteria</taxon>
        <taxon>Aeromonadales</taxon>
        <taxon>Aeromonadaceae</taxon>
        <taxon>Oceanisphaera</taxon>
    </lineage>
</organism>
<reference evidence="2" key="1">
    <citation type="submission" date="2016-11" db="EMBL/GenBank/DDBJ databases">
        <authorList>
            <person name="Sisinthy S."/>
            <person name="Ara S."/>
            <person name="Gundlapally S.R."/>
        </authorList>
    </citation>
    <scope>NUCLEOTIDE SEQUENCE [LARGE SCALE GENOMIC DNA]</scope>
    <source>
        <strain evidence="2">V1-41</strain>
    </source>
</reference>
<gene>
    <name evidence="1" type="ORF">UN63_16620</name>
</gene>
<dbReference type="EMBL" id="MPZM01000086">
    <property type="protein sequence ID" value="PPL14117.1"/>
    <property type="molecule type" value="Genomic_DNA"/>
</dbReference>
<proteinExistence type="predicted"/>
<dbReference type="Gene3D" id="3.90.1300.10">
    <property type="entry name" value="Amidase signature (AS) domain"/>
    <property type="match status" value="1"/>
</dbReference>
<evidence type="ECO:0000313" key="1">
    <source>
        <dbReference type="EMBL" id="PPL14117.1"/>
    </source>
</evidence>
<sequence length="94" mass="10118">MPWPAEQGYPTEIDGQEVGPRGHAIYTGWVNACGHPAINLPSAPAQQGLPIGFQLVGNFGDDELLFRLAAEYETAARAGWQWPGETANTPDAKQ</sequence>
<dbReference type="SUPFAM" id="SSF75304">
    <property type="entry name" value="Amidase signature (AS) enzymes"/>
    <property type="match status" value="1"/>
</dbReference>
<comment type="caution">
    <text evidence="1">The sequence shown here is derived from an EMBL/GenBank/DDBJ whole genome shotgun (WGS) entry which is preliminary data.</text>
</comment>
<accession>A0A2P5THU7</accession>
<name>A0A2P5THU7_9GAMM</name>
<protein>
    <submittedName>
        <fullName evidence="1">Uncharacterized protein</fullName>
    </submittedName>
</protein>
<keyword evidence="2" id="KW-1185">Reference proteome</keyword>
<evidence type="ECO:0000313" key="2">
    <source>
        <dbReference type="Proteomes" id="UP000242231"/>
    </source>
</evidence>